<feature type="transmembrane region" description="Helical" evidence="2">
    <location>
        <begin position="12"/>
        <end position="36"/>
    </location>
</feature>
<feature type="compositionally biased region" description="Acidic residues" evidence="1">
    <location>
        <begin position="152"/>
        <end position="169"/>
    </location>
</feature>
<protein>
    <submittedName>
        <fullName evidence="3">Uncharacterized protein</fullName>
    </submittedName>
</protein>
<dbReference type="Proteomes" id="UP001437256">
    <property type="component" value="Unassembled WGS sequence"/>
</dbReference>
<keyword evidence="2" id="KW-0472">Membrane</keyword>
<name>A0ABR2ZX09_9AGAR</name>
<evidence type="ECO:0000313" key="4">
    <source>
        <dbReference type="Proteomes" id="UP001437256"/>
    </source>
</evidence>
<keyword evidence="2" id="KW-1133">Transmembrane helix</keyword>
<accession>A0ABR2ZX09</accession>
<comment type="caution">
    <text evidence="3">The sequence shown here is derived from an EMBL/GenBank/DDBJ whole genome shotgun (WGS) entry which is preliminary data.</text>
</comment>
<proteinExistence type="predicted"/>
<reference evidence="3 4" key="1">
    <citation type="submission" date="2024-05" db="EMBL/GenBank/DDBJ databases">
        <title>A draft genome resource for the thread blight pathogen Marasmius tenuissimus strain MS-2.</title>
        <authorList>
            <person name="Yulfo-Soto G.E."/>
            <person name="Baruah I.K."/>
            <person name="Amoako-Attah I."/>
            <person name="Bukari Y."/>
            <person name="Meinhardt L.W."/>
            <person name="Bailey B.A."/>
            <person name="Cohen S.P."/>
        </authorList>
    </citation>
    <scope>NUCLEOTIDE SEQUENCE [LARGE SCALE GENOMIC DNA]</scope>
    <source>
        <strain evidence="3 4">MS-2</strain>
    </source>
</reference>
<feature type="compositionally biased region" description="Basic residues" evidence="1">
    <location>
        <begin position="228"/>
        <end position="240"/>
    </location>
</feature>
<gene>
    <name evidence="3" type="ORF">AAF712_007668</name>
</gene>
<feature type="compositionally biased region" description="Basic and acidic residues" evidence="1">
    <location>
        <begin position="140"/>
        <end position="151"/>
    </location>
</feature>
<feature type="compositionally biased region" description="Basic and acidic residues" evidence="1">
    <location>
        <begin position="297"/>
        <end position="306"/>
    </location>
</feature>
<evidence type="ECO:0000256" key="1">
    <source>
        <dbReference type="SAM" id="MobiDB-lite"/>
    </source>
</evidence>
<feature type="region of interest" description="Disordered" evidence="1">
    <location>
        <begin position="71"/>
        <end position="344"/>
    </location>
</feature>
<organism evidence="3 4">
    <name type="scientific">Marasmius tenuissimus</name>
    <dbReference type="NCBI Taxonomy" id="585030"/>
    <lineage>
        <taxon>Eukaryota</taxon>
        <taxon>Fungi</taxon>
        <taxon>Dikarya</taxon>
        <taxon>Basidiomycota</taxon>
        <taxon>Agaricomycotina</taxon>
        <taxon>Agaricomycetes</taxon>
        <taxon>Agaricomycetidae</taxon>
        <taxon>Agaricales</taxon>
        <taxon>Marasmiineae</taxon>
        <taxon>Marasmiaceae</taxon>
        <taxon>Marasmius</taxon>
    </lineage>
</organism>
<sequence>MGYYCCSQPNQAYIIIAFVFLGISAASFIGTVVLLVRAWKLDRERERGLRYTSEEDLSGLAERSGFGYANVGKEKKGGYTQRQQDEPWTIPPYTPKPALDITPPSPPSNKSNLHRNEKTAQLNFPNPYDNQVDVFPTLPRSRDSLTFREDISSSDEDGGLSEDQEEDETPLLSPAASHYHSDPRSYDPSFQGEAATGSASPRSHKRKRSVVSELPRLVIPSPTSSSKAKAKTKSKSKYSPRPRFPLSPTLLKARSPTSTPAYGIGGHGSLASSPRSTYSQISAASGRIHGHRPVSRGNEEPQRVVERPVSMGRRLPAPPTNTDIRLSLGSETERGQGGQKPSVT</sequence>
<keyword evidence="4" id="KW-1185">Reference proteome</keyword>
<evidence type="ECO:0000313" key="3">
    <source>
        <dbReference type="EMBL" id="KAL0065328.1"/>
    </source>
</evidence>
<dbReference type="EMBL" id="JBBXMP010000049">
    <property type="protein sequence ID" value="KAL0065328.1"/>
    <property type="molecule type" value="Genomic_DNA"/>
</dbReference>
<feature type="compositionally biased region" description="Polar residues" evidence="1">
    <location>
        <begin position="270"/>
        <end position="283"/>
    </location>
</feature>
<keyword evidence="2" id="KW-0812">Transmembrane</keyword>
<evidence type="ECO:0000256" key="2">
    <source>
        <dbReference type="SAM" id="Phobius"/>
    </source>
</evidence>